<comment type="similarity">
    <text evidence="5 6">Belongs to the glycosyl hydrolase 9 (cellulase E) family.</text>
</comment>
<evidence type="ECO:0000256" key="4">
    <source>
        <dbReference type="ARBA" id="ARBA00023326"/>
    </source>
</evidence>
<sequence>MRMLTRKRSGEKSGKKILSILLALIMIFSVLGMSGSTSLAQSKNGSTIRFGSSREIKDYKYSDISYNYAKLLQYSLYLYDANMCGPNVGSRSLLSWRGNCHTYDKTTYKRKDGKTVNVDVTGGFHDAGDHVKFGITEAYSATLLEMSYYTDKKAYESAGQTKHHRTITDHFNEYLKKCIVSDASGNVEAFVIQVGEGNDDHNTYWGAPEKQAKSSGRKIYFASSKGDYSTDIVSLSSAALALHYMNYSDSSSLTAAKKLFKFAKDNPKATNKTAGSFYESSGWEDDYCLAATLLYNITGDSQYKNEYNKYSNTTKGNNIYWAISWDNVAPLIGYFSKDKTKLKASADVANNYVSNEGYVCLLDWGSARYNTALQYAGLLYDKVSGTSTYRKKSEQQMKFLLGNNSQKQCFVVGYNSYSPKYPHHEAASGYSFSELNQGTHANKYNLIGALVGGPKTDGSYADRADDYVYNEVAIDYNATLVAAAAAIYSGHIGESGQSVDKNLSSSKSQSSSGSSASSYKPPKPTKNQVVKTTYKGVIGWYYVQKGKVVPSFTGIASNSSGWWYVEKGKVTFKKNGIFKGAINGKTAWWYVKNSQITFTDTVAKNENGWWRIKNGMVDFSYTGIAKNEHGWWRIVGGRVDFGYTGVAKNEYGWFRVVGGKVDFSYTGIAKNEYGWWRIVGGKVDFNCNSVEKNEYGWFKLKGGKVDFGFTGIGYNKYGSWYCRGGKVDFSYSGNVYYNGRTYRISGGKVVN</sequence>
<feature type="compositionally biased region" description="Low complexity" evidence="7">
    <location>
        <begin position="504"/>
        <end position="518"/>
    </location>
</feature>
<organism evidence="9 10">
    <name type="scientific">Eubacterium ruminantium</name>
    <dbReference type="NCBI Taxonomy" id="42322"/>
    <lineage>
        <taxon>Bacteria</taxon>
        <taxon>Bacillati</taxon>
        <taxon>Bacillota</taxon>
        <taxon>Clostridia</taxon>
        <taxon>Eubacteriales</taxon>
        <taxon>Eubacteriaceae</taxon>
        <taxon>Eubacterium</taxon>
    </lineage>
</organism>
<keyword evidence="6" id="KW-0136">Cellulose degradation</keyword>
<name>A0A1T4L022_9FIRM</name>
<protein>
    <recommendedName>
        <fullName evidence="6">Endoglucanase</fullName>
        <ecNumber evidence="6">3.2.1.4</ecNumber>
    </recommendedName>
</protein>
<evidence type="ECO:0000256" key="3">
    <source>
        <dbReference type="ARBA" id="ARBA00023295"/>
    </source>
</evidence>
<evidence type="ECO:0000256" key="1">
    <source>
        <dbReference type="ARBA" id="ARBA00022801"/>
    </source>
</evidence>
<evidence type="ECO:0000256" key="5">
    <source>
        <dbReference type="PROSITE-ProRule" id="PRU10060"/>
    </source>
</evidence>
<dbReference type="InterPro" id="IPR001701">
    <property type="entry name" value="Glyco_hydro_9"/>
</dbReference>
<dbReference type="InterPro" id="IPR012341">
    <property type="entry name" value="6hp_glycosidase-like_sf"/>
</dbReference>
<keyword evidence="2 5" id="KW-0119">Carbohydrate metabolism</keyword>
<dbReference type="EC" id="3.2.1.4" evidence="6"/>
<evidence type="ECO:0000256" key="2">
    <source>
        <dbReference type="ARBA" id="ARBA00023277"/>
    </source>
</evidence>
<dbReference type="InterPro" id="IPR008928">
    <property type="entry name" value="6-hairpin_glycosidase_sf"/>
</dbReference>
<keyword evidence="10" id="KW-1185">Reference proteome</keyword>
<keyword evidence="3 5" id="KW-0326">Glycosidase</keyword>
<keyword evidence="1 5" id="KW-0378">Hydrolase</keyword>
<dbReference type="SUPFAM" id="SSF48208">
    <property type="entry name" value="Six-hairpin glycosidases"/>
    <property type="match status" value="1"/>
</dbReference>
<proteinExistence type="inferred from homology"/>
<dbReference type="Proteomes" id="UP000189857">
    <property type="component" value="Unassembled WGS sequence"/>
</dbReference>
<evidence type="ECO:0000256" key="7">
    <source>
        <dbReference type="SAM" id="MobiDB-lite"/>
    </source>
</evidence>
<feature type="domain" description="Glycoside hydrolase family 9" evidence="8">
    <location>
        <begin position="68"/>
        <end position="483"/>
    </location>
</feature>
<evidence type="ECO:0000256" key="6">
    <source>
        <dbReference type="RuleBase" id="RU361166"/>
    </source>
</evidence>
<evidence type="ECO:0000313" key="10">
    <source>
        <dbReference type="Proteomes" id="UP000189857"/>
    </source>
</evidence>
<dbReference type="Gene3D" id="1.50.10.10">
    <property type="match status" value="1"/>
</dbReference>
<dbReference type="GO" id="GO:0030245">
    <property type="term" value="P:cellulose catabolic process"/>
    <property type="evidence" value="ECO:0007669"/>
    <property type="project" value="UniProtKB-KW"/>
</dbReference>
<dbReference type="Pfam" id="PF21540">
    <property type="entry name" value="Choline_bind_4"/>
    <property type="match status" value="8"/>
</dbReference>
<feature type="active site" evidence="5">
    <location>
        <position position="462"/>
    </location>
</feature>
<dbReference type="AlphaFoldDB" id="A0A1T4L022"/>
<dbReference type="PROSITE" id="PS00698">
    <property type="entry name" value="GH9_3"/>
    <property type="match status" value="1"/>
</dbReference>
<gene>
    <name evidence="9" type="ORF">SAMN02745110_00596</name>
</gene>
<evidence type="ECO:0000313" key="9">
    <source>
        <dbReference type="EMBL" id="SJZ48036.1"/>
    </source>
</evidence>
<dbReference type="InterPro" id="IPR033126">
    <property type="entry name" value="Glyco_hydro_9_Asp/Glu_AS"/>
</dbReference>
<accession>A0A1T4L022</accession>
<dbReference type="InterPro" id="IPR048713">
    <property type="entry name" value="Choline_bind_rpt"/>
</dbReference>
<evidence type="ECO:0000259" key="8">
    <source>
        <dbReference type="Pfam" id="PF00759"/>
    </source>
</evidence>
<dbReference type="PANTHER" id="PTHR22298">
    <property type="entry name" value="ENDO-1,4-BETA-GLUCANASE"/>
    <property type="match status" value="1"/>
</dbReference>
<reference evidence="9 10" key="1">
    <citation type="submission" date="2017-02" db="EMBL/GenBank/DDBJ databases">
        <authorList>
            <person name="Peterson S.W."/>
        </authorList>
    </citation>
    <scope>NUCLEOTIDE SEQUENCE [LARGE SCALE GENOMIC DNA]</scope>
    <source>
        <strain evidence="9 10">ATCC 17233</strain>
    </source>
</reference>
<dbReference type="GO" id="GO:0008810">
    <property type="term" value="F:cellulase activity"/>
    <property type="evidence" value="ECO:0007669"/>
    <property type="project" value="UniProtKB-EC"/>
</dbReference>
<feature type="region of interest" description="Disordered" evidence="7">
    <location>
        <begin position="499"/>
        <end position="527"/>
    </location>
</feature>
<dbReference type="RefSeq" id="WP_159444063.1">
    <property type="nucleotide sequence ID" value="NZ_FMTO01000005.1"/>
</dbReference>
<feature type="active site" evidence="5">
    <location>
        <position position="471"/>
    </location>
</feature>
<keyword evidence="4 5" id="KW-0624">Polysaccharide degradation</keyword>
<comment type="catalytic activity">
    <reaction evidence="6">
        <text>Endohydrolysis of (1-&gt;4)-beta-D-glucosidic linkages in cellulose, lichenin and cereal beta-D-glucans.</text>
        <dbReference type="EC" id="3.2.1.4"/>
    </reaction>
</comment>
<dbReference type="Pfam" id="PF00759">
    <property type="entry name" value="Glyco_hydro_9"/>
    <property type="match status" value="1"/>
</dbReference>
<dbReference type="EMBL" id="FUXA01000005">
    <property type="protein sequence ID" value="SJZ48036.1"/>
    <property type="molecule type" value="Genomic_DNA"/>
</dbReference>